<dbReference type="GO" id="GO:0016020">
    <property type="term" value="C:membrane"/>
    <property type="evidence" value="ECO:0007669"/>
    <property type="project" value="UniProtKB-SubCell"/>
</dbReference>
<name>A0A7R9M2D9_9ACAR</name>
<gene>
    <name evidence="13" type="ORF">ONB1V03_LOCUS8964</name>
</gene>
<dbReference type="PANTHER" id="PTHR10106">
    <property type="entry name" value="CYTOCHROME B561-RELATED"/>
    <property type="match status" value="1"/>
</dbReference>
<sequence>MLTLRTTLSCAVWTHNYLDGYSVATPQQVFNYHPLLMTIGMLFLNANGILIYRISRWLRFQRQKWIHFTVQTTALVVTLMGSYAVFHYHNATDIPNLYSLHSWLGLTAVSGFALSLLSAFFSFLYPGIDPVYRRLILPFHIFGGTANIVLTGAVAITGLTEKALFSLKSKGAEYRDLPAPAVIINIFGLSIVVFTVLVVWLVTKPEFRRRRWLRFQRQKWIHFTVQTTALVVTLMGSYAVFHYHNATDIPNLYSLHSWLGLTAVSGFALSLLSAFFSFLYPGIDPVYRRLILPFHIFGGTANIVLTGAVAITGLTEKALFSLKSKGAEYRDLPAPAVIINIFGLSIVVFTVLVVWLVTKPEFRRRYIPAVNAPQYKLRREQTTE</sequence>
<feature type="domain" description="Cytochrome b561" evidence="12">
    <location>
        <begin position="1"/>
        <end position="203"/>
    </location>
</feature>
<dbReference type="AlphaFoldDB" id="A0A7R9M2D9"/>
<dbReference type="GO" id="GO:0046872">
    <property type="term" value="F:metal ion binding"/>
    <property type="evidence" value="ECO:0007669"/>
    <property type="project" value="UniProtKB-KW"/>
</dbReference>
<reference evidence="13" key="1">
    <citation type="submission" date="2020-11" db="EMBL/GenBank/DDBJ databases">
        <authorList>
            <person name="Tran Van P."/>
        </authorList>
    </citation>
    <scope>NUCLEOTIDE SEQUENCE</scope>
</reference>
<dbReference type="EMBL" id="OC920207">
    <property type="protein sequence ID" value="CAD7652300.1"/>
    <property type="molecule type" value="Genomic_DNA"/>
</dbReference>
<keyword evidence="4" id="KW-0349">Heme</keyword>
<keyword evidence="10 11" id="KW-0472">Membrane</keyword>
<dbReference type="Proteomes" id="UP000728032">
    <property type="component" value="Unassembled WGS sequence"/>
</dbReference>
<dbReference type="InterPro" id="IPR043205">
    <property type="entry name" value="CYB561/CYBRD1-like"/>
</dbReference>
<keyword evidence="8 11" id="KW-1133">Transmembrane helix</keyword>
<keyword evidence="7" id="KW-0249">Electron transport</keyword>
<feature type="transmembrane region" description="Helical" evidence="11">
    <location>
        <begin position="292"/>
        <end position="314"/>
    </location>
</feature>
<feature type="transmembrane region" description="Helical" evidence="11">
    <location>
        <begin position="223"/>
        <end position="243"/>
    </location>
</feature>
<dbReference type="Gene3D" id="1.20.120.1770">
    <property type="match status" value="2"/>
</dbReference>
<feature type="transmembrane region" description="Helical" evidence="11">
    <location>
        <begin position="334"/>
        <end position="357"/>
    </location>
</feature>
<feature type="transmembrane region" description="Helical" evidence="11">
    <location>
        <begin position="35"/>
        <end position="54"/>
    </location>
</feature>
<feature type="transmembrane region" description="Helical" evidence="11">
    <location>
        <begin position="179"/>
        <end position="202"/>
    </location>
</feature>
<feature type="transmembrane region" description="Helical" evidence="11">
    <location>
        <begin position="100"/>
        <end position="125"/>
    </location>
</feature>
<evidence type="ECO:0000256" key="1">
    <source>
        <dbReference type="ARBA" id="ARBA00001970"/>
    </source>
</evidence>
<evidence type="ECO:0000256" key="11">
    <source>
        <dbReference type="SAM" id="Phobius"/>
    </source>
</evidence>
<accession>A0A7R9M2D9</accession>
<keyword evidence="6" id="KW-0479">Metal-binding</keyword>
<organism evidence="13">
    <name type="scientific">Oppiella nova</name>
    <dbReference type="NCBI Taxonomy" id="334625"/>
    <lineage>
        <taxon>Eukaryota</taxon>
        <taxon>Metazoa</taxon>
        <taxon>Ecdysozoa</taxon>
        <taxon>Arthropoda</taxon>
        <taxon>Chelicerata</taxon>
        <taxon>Arachnida</taxon>
        <taxon>Acari</taxon>
        <taxon>Acariformes</taxon>
        <taxon>Sarcoptiformes</taxon>
        <taxon>Oribatida</taxon>
        <taxon>Brachypylina</taxon>
        <taxon>Oppioidea</taxon>
        <taxon>Oppiidae</taxon>
        <taxon>Oppiella</taxon>
    </lineage>
</organism>
<dbReference type="InterPro" id="IPR006593">
    <property type="entry name" value="Cyt_b561/ferric_Rdtase_TM"/>
</dbReference>
<dbReference type="GO" id="GO:0016491">
    <property type="term" value="F:oxidoreductase activity"/>
    <property type="evidence" value="ECO:0007669"/>
    <property type="project" value="InterPro"/>
</dbReference>
<dbReference type="Pfam" id="PF03188">
    <property type="entry name" value="Cytochrom_B561"/>
    <property type="match status" value="2"/>
</dbReference>
<protein>
    <recommendedName>
        <fullName evidence="12">Cytochrome b561 domain-containing protein</fullName>
    </recommendedName>
</protein>
<keyword evidence="3" id="KW-0813">Transport</keyword>
<evidence type="ECO:0000313" key="13">
    <source>
        <dbReference type="EMBL" id="CAD7652300.1"/>
    </source>
</evidence>
<evidence type="ECO:0000256" key="10">
    <source>
        <dbReference type="ARBA" id="ARBA00023136"/>
    </source>
</evidence>
<feature type="transmembrane region" description="Helical" evidence="11">
    <location>
        <begin position="255"/>
        <end position="280"/>
    </location>
</feature>
<evidence type="ECO:0000259" key="12">
    <source>
        <dbReference type="PROSITE" id="PS50939"/>
    </source>
</evidence>
<evidence type="ECO:0000256" key="7">
    <source>
        <dbReference type="ARBA" id="ARBA00022982"/>
    </source>
</evidence>
<comment type="subcellular location">
    <subcellularLocation>
        <location evidence="2">Membrane</location>
        <topology evidence="2">Multi-pass membrane protein</topology>
    </subcellularLocation>
</comment>
<comment type="cofactor">
    <cofactor evidence="1">
        <name>heme b</name>
        <dbReference type="ChEBI" id="CHEBI:60344"/>
    </cofactor>
</comment>
<keyword evidence="14" id="KW-1185">Reference proteome</keyword>
<evidence type="ECO:0000256" key="8">
    <source>
        <dbReference type="ARBA" id="ARBA00022989"/>
    </source>
</evidence>
<evidence type="ECO:0000313" key="14">
    <source>
        <dbReference type="Proteomes" id="UP000728032"/>
    </source>
</evidence>
<feature type="domain" description="Cytochrome b561" evidence="12">
    <location>
        <begin position="221"/>
        <end position="358"/>
    </location>
</feature>
<evidence type="ECO:0000256" key="6">
    <source>
        <dbReference type="ARBA" id="ARBA00022723"/>
    </source>
</evidence>
<keyword evidence="5 11" id="KW-0812">Transmembrane</keyword>
<keyword evidence="9" id="KW-0408">Iron</keyword>
<evidence type="ECO:0000256" key="4">
    <source>
        <dbReference type="ARBA" id="ARBA00022617"/>
    </source>
</evidence>
<feature type="transmembrane region" description="Helical" evidence="11">
    <location>
        <begin position="66"/>
        <end position="88"/>
    </location>
</feature>
<dbReference type="OrthoDB" id="907479at2759"/>
<dbReference type="FunFam" id="1.20.120.1770:FF:000001">
    <property type="entry name" value="Cytochrome b reductase 1"/>
    <property type="match status" value="1"/>
</dbReference>
<evidence type="ECO:0000256" key="9">
    <source>
        <dbReference type="ARBA" id="ARBA00023004"/>
    </source>
</evidence>
<evidence type="ECO:0000256" key="2">
    <source>
        <dbReference type="ARBA" id="ARBA00004141"/>
    </source>
</evidence>
<dbReference type="SMART" id="SM00665">
    <property type="entry name" value="B561"/>
    <property type="match status" value="2"/>
</dbReference>
<evidence type="ECO:0000256" key="3">
    <source>
        <dbReference type="ARBA" id="ARBA00022448"/>
    </source>
</evidence>
<feature type="transmembrane region" description="Helical" evidence="11">
    <location>
        <begin position="137"/>
        <end position="159"/>
    </location>
</feature>
<dbReference type="EMBL" id="CAJPVJ010005382">
    <property type="protein sequence ID" value="CAG2169487.1"/>
    <property type="molecule type" value="Genomic_DNA"/>
</dbReference>
<dbReference type="PANTHER" id="PTHR10106:SF0">
    <property type="entry name" value="LD36721P"/>
    <property type="match status" value="1"/>
</dbReference>
<dbReference type="PROSITE" id="PS50939">
    <property type="entry name" value="CYTOCHROME_B561"/>
    <property type="match status" value="2"/>
</dbReference>
<evidence type="ECO:0000256" key="5">
    <source>
        <dbReference type="ARBA" id="ARBA00022692"/>
    </source>
</evidence>
<proteinExistence type="predicted"/>